<accession>A0A3S9XFF5</accession>
<proteinExistence type="predicted"/>
<dbReference type="AlphaFoldDB" id="A0A3S9XFF5"/>
<evidence type="ECO:0000313" key="4">
    <source>
        <dbReference type="EMBL" id="AZS51163.1"/>
    </source>
</evidence>
<dbReference type="PANTHER" id="PTHR35303:SF5">
    <property type="entry name" value="OS02G0197800 PROTEIN"/>
    <property type="match status" value="1"/>
</dbReference>
<dbReference type="RefSeq" id="WP_127163940.1">
    <property type="nucleotide sequence ID" value="NZ_CP029822.1"/>
</dbReference>
<dbReference type="PANTHER" id="PTHR35303">
    <property type="entry name" value="OS02G0197800 PROTEIN"/>
    <property type="match status" value="1"/>
</dbReference>
<dbReference type="Proteomes" id="UP000273143">
    <property type="component" value="Chromosome"/>
</dbReference>
<organism evidence="4 5">
    <name type="scientific">Entomomonas moraniae</name>
    <dbReference type="NCBI Taxonomy" id="2213226"/>
    <lineage>
        <taxon>Bacteria</taxon>
        <taxon>Pseudomonadati</taxon>
        <taxon>Pseudomonadota</taxon>
        <taxon>Gammaproteobacteria</taxon>
        <taxon>Pseudomonadales</taxon>
        <taxon>Pseudomonadaceae</taxon>
        <taxon>Entomomonas</taxon>
    </lineage>
</organism>
<sequence>MKIPELIKLKKESNLLELTYQQLKYQLPAEYLRVYSPSAEVQGHGQPIIQYGKKYVKLIEITPVGHYALKLIFDDGHDSGLYSWEYLYKLVTEYAVLWDEYLIKLHDHNKSRDPNEAIIRLGMPS</sequence>
<dbReference type="EMBL" id="CP029822">
    <property type="protein sequence ID" value="AZS51163.1"/>
    <property type="molecule type" value="Genomic_DNA"/>
</dbReference>
<dbReference type="Pfam" id="PF06155">
    <property type="entry name" value="GBBH-like_N"/>
    <property type="match status" value="1"/>
</dbReference>
<evidence type="ECO:0000313" key="5">
    <source>
        <dbReference type="Proteomes" id="UP000273143"/>
    </source>
</evidence>
<dbReference type="GO" id="GO:0046872">
    <property type="term" value="F:metal ion binding"/>
    <property type="evidence" value="ECO:0007669"/>
    <property type="project" value="UniProtKB-KW"/>
</dbReference>
<dbReference type="InterPro" id="IPR010376">
    <property type="entry name" value="GBBH-like_N"/>
</dbReference>
<keyword evidence="2" id="KW-0408">Iron</keyword>
<evidence type="ECO:0000256" key="2">
    <source>
        <dbReference type="ARBA" id="ARBA00023004"/>
    </source>
</evidence>
<reference evidence="5" key="1">
    <citation type="submission" date="2018-06" db="EMBL/GenBank/DDBJ databases">
        <title>Complete genome of Pseudomonas insecticola strain QZS01.</title>
        <authorList>
            <person name="Wang J."/>
            <person name="Su Q."/>
        </authorList>
    </citation>
    <scope>NUCLEOTIDE SEQUENCE [LARGE SCALE GENOMIC DNA]</scope>
    <source>
        <strain evidence="5">QZS01</strain>
    </source>
</reference>
<dbReference type="Gene3D" id="3.30.2020.30">
    <property type="match status" value="1"/>
</dbReference>
<evidence type="ECO:0000256" key="1">
    <source>
        <dbReference type="ARBA" id="ARBA00022723"/>
    </source>
</evidence>
<dbReference type="InterPro" id="IPR038492">
    <property type="entry name" value="GBBH-like_N_sf"/>
</dbReference>
<keyword evidence="1" id="KW-0479">Metal-binding</keyword>
<keyword evidence="5" id="KW-1185">Reference proteome</keyword>
<name>A0A3S9XFF5_9GAMM</name>
<protein>
    <submittedName>
        <fullName evidence="4">DUF971 domain-containing protein</fullName>
    </submittedName>
</protein>
<dbReference type="KEGG" id="emo:DM558_10465"/>
<feature type="domain" description="Gamma-butyrobetaine hydroxylase-like N-terminal" evidence="3">
    <location>
        <begin position="7"/>
        <end position="88"/>
    </location>
</feature>
<evidence type="ECO:0000259" key="3">
    <source>
        <dbReference type="Pfam" id="PF06155"/>
    </source>
</evidence>
<gene>
    <name evidence="4" type="ORF">DM558_10465</name>
</gene>